<dbReference type="InterPro" id="IPR014722">
    <property type="entry name" value="Rib_uL2_dom2"/>
</dbReference>
<dbReference type="AlphaFoldDB" id="A0AAU7QSJ3"/>
<dbReference type="InterPro" id="IPR041988">
    <property type="entry name" value="Ribosomal_uL24_KOW"/>
</dbReference>
<dbReference type="EMBL" id="CP157897">
    <property type="protein sequence ID" value="XBT18793.1"/>
    <property type="molecule type" value="Genomic_DNA"/>
</dbReference>
<evidence type="ECO:0000313" key="5">
    <source>
        <dbReference type="EMBL" id="XBT18793.1"/>
    </source>
</evidence>
<accession>A0AAU7QSJ3</accession>
<feature type="domain" description="KOW" evidence="4">
    <location>
        <begin position="8"/>
        <end position="37"/>
    </location>
</feature>
<evidence type="ECO:0000256" key="2">
    <source>
        <dbReference type="ARBA" id="ARBA00022980"/>
    </source>
</evidence>
<gene>
    <name evidence="5" type="ORF">ABPD24_00540</name>
</gene>
<comment type="similarity">
    <text evidence="1">Belongs to the universal ribosomal protein uL24 family.</text>
</comment>
<name>A0AAU7QSJ3_9FLAO</name>
<keyword evidence="2" id="KW-0689">Ribosomal protein</keyword>
<evidence type="ECO:0000256" key="1">
    <source>
        <dbReference type="ARBA" id="ARBA00010618"/>
    </source>
</evidence>
<dbReference type="InterPro" id="IPR008991">
    <property type="entry name" value="Translation_prot_SH3-like_sf"/>
</dbReference>
<sequence length="77" mass="9207">MKSNFKIGNYVFILSGKYKNHIGKILINFKKKNKVLIQYINVLIKNYKYNYLIKGIQIKKEFVIHKSNIYLIKNINV</sequence>
<dbReference type="GO" id="GO:0005840">
    <property type="term" value="C:ribosome"/>
    <property type="evidence" value="ECO:0007669"/>
    <property type="project" value="UniProtKB-KW"/>
</dbReference>
<keyword evidence="3" id="KW-0687">Ribonucleoprotein</keyword>
<evidence type="ECO:0000256" key="3">
    <source>
        <dbReference type="ARBA" id="ARBA00023274"/>
    </source>
</evidence>
<dbReference type="Pfam" id="PF00467">
    <property type="entry name" value="KOW"/>
    <property type="match status" value="1"/>
</dbReference>
<dbReference type="GO" id="GO:1990904">
    <property type="term" value="C:ribonucleoprotein complex"/>
    <property type="evidence" value="ECO:0007669"/>
    <property type="project" value="UniProtKB-KW"/>
</dbReference>
<dbReference type="SUPFAM" id="SSF50104">
    <property type="entry name" value="Translation proteins SH3-like domain"/>
    <property type="match status" value="1"/>
</dbReference>
<protein>
    <submittedName>
        <fullName evidence="5">KOW motif-containing protein</fullName>
    </submittedName>
</protein>
<proteinExistence type="inferred from homology"/>
<evidence type="ECO:0000259" key="4">
    <source>
        <dbReference type="Pfam" id="PF00467"/>
    </source>
</evidence>
<reference evidence="5" key="1">
    <citation type="submission" date="2024-06" db="EMBL/GenBank/DDBJ databases">
        <title>Diversity, functionality, and evolutionary history of bacterial symbionts in false click beetles (Coleoptera, Throscidae).</title>
        <authorList>
            <person name="Wierz J.C."/>
            <person name="Malm H."/>
            <person name="Kaltenpoth M."/>
            <person name="Engl T."/>
        </authorList>
    </citation>
    <scope>NUCLEOTIDE SEQUENCE</scope>
    <source>
        <strain evidence="5">AspAUS03</strain>
    </source>
</reference>
<dbReference type="InterPro" id="IPR005824">
    <property type="entry name" value="KOW"/>
</dbReference>
<organism evidence="5">
    <name type="scientific">Candidatus Shikimatogenerans sp. AspAUS03</name>
    <dbReference type="NCBI Taxonomy" id="3158563"/>
    <lineage>
        <taxon>Bacteria</taxon>
        <taxon>Pseudomonadati</taxon>
        <taxon>Bacteroidota</taxon>
        <taxon>Flavobacteriia</taxon>
        <taxon>Flavobacteriales</taxon>
        <taxon>Candidatus Shikimatogenerans</taxon>
    </lineage>
</organism>
<dbReference type="GO" id="GO:0003723">
    <property type="term" value="F:RNA binding"/>
    <property type="evidence" value="ECO:0007669"/>
    <property type="project" value="InterPro"/>
</dbReference>
<dbReference type="CDD" id="cd06089">
    <property type="entry name" value="KOW_RPL26"/>
    <property type="match status" value="1"/>
</dbReference>
<dbReference type="Gene3D" id="2.30.30.30">
    <property type="match status" value="1"/>
</dbReference>